<feature type="region of interest" description="Disordered" evidence="12">
    <location>
        <begin position="1"/>
        <end position="21"/>
    </location>
</feature>
<evidence type="ECO:0000256" key="12">
    <source>
        <dbReference type="SAM" id="MobiDB-lite"/>
    </source>
</evidence>
<organism evidence="13 14">
    <name type="scientific">Trapa incisa</name>
    <dbReference type="NCBI Taxonomy" id="236973"/>
    <lineage>
        <taxon>Eukaryota</taxon>
        <taxon>Viridiplantae</taxon>
        <taxon>Streptophyta</taxon>
        <taxon>Embryophyta</taxon>
        <taxon>Tracheophyta</taxon>
        <taxon>Spermatophyta</taxon>
        <taxon>Magnoliopsida</taxon>
        <taxon>eudicotyledons</taxon>
        <taxon>Gunneridae</taxon>
        <taxon>Pentapetalae</taxon>
        <taxon>rosids</taxon>
        <taxon>malvids</taxon>
        <taxon>Myrtales</taxon>
        <taxon>Lythraceae</taxon>
        <taxon>Trapa</taxon>
    </lineage>
</organism>
<dbReference type="GO" id="GO:0031408">
    <property type="term" value="P:oxylipin biosynthetic process"/>
    <property type="evidence" value="ECO:0007669"/>
    <property type="project" value="UniProtKB-KW"/>
</dbReference>
<evidence type="ECO:0000256" key="10">
    <source>
        <dbReference type="ARBA" id="ARBA00023239"/>
    </source>
</evidence>
<dbReference type="Gene3D" id="1.10.630.10">
    <property type="entry name" value="Cytochrome P450"/>
    <property type="match status" value="1"/>
</dbReference>
<evidence type="ECO:0000256" key="8">
    <source>
        <dbReference type="ARBA" id="ARBA00023098"/>
    </source>
</evidence>
<dbReference type="PANTHER" id="PTHR24286:SF255">
    <property type="entry name" value="ALLENE OXIDE SYNTHASE, CHLOROPLASTIC"/>
    <property type="match status" value="1"/>
</dbReference>
<evidence type="ECO:0000256" key="5">
    <source>
        <dbReference type="ARBA" id="ARBA00022767"/>
    </source>
</evidence>
<dbReference type="PRINTS" id="PR00465">
    <property type="entry name" value="EP450IV"/>
</dbReference>
<gene>
    <name evidence="13" type="ORF">SAY87_021560</name>
</gene>
<keyword evidence="9" id="KW-0275">Fatty acid biosynthesis</keyword>
<keyword evidence="14" id="KW-1185">Reference proteome</keyword>
<dbReference type="EMBL" id="JAXIOK010000016">
    <property type="protein sequence ID" value="KAK4752762.1"/>
    <property type="molecule type" value="Genomic_DNA"/>
</dbReference>
<dbReference type="GO" id="GO:0009695">
    <property type="term" value="P:jasmonic acid biosynthetic process"/>
    <property type="evidence" value="ECO:0007669"/>
    <property type="project" value="TreeGrafter"/>
</dbReference>
<dbReference type="PANTHER" id="PTHR24286">
    <property type="entry name" value="CYTOCHROME P450 26"/>
    <property type="match status" value="1"/>
</dbReference>
<keyword evidence="5" id="KW-0925">Oxylipin biosynthesis</keyword>
<keyword evidence="7 11" id="KW-0408">Iron</keyword>
<feature type="compositionally biased region" description="Polar residues" evidence="12">
    <location>
        <begin position="1"/>
        <end position="19"/>
    </location>
</feature>
<feature type="region of interest" description="Disordered" evidence="12">
    <location>
        <begin position="38"/>
        <end position="67"/>
    </location>
</feature>
<dbReference type="GO" id="GO:0004497">
    <property type="term" value="F:monooxygenase activity"/>
    <property type="evidence" value="ECO:0007669"/>
    <property type="project" value="InterPro"/>
</dbReference>
<dbReference type="GO" id="GO:0005506">
    <property type="term" value="F:iron ion binding"/>
    <property type="evidence" value="ECO:0007669"/>
    <property type="project" value="InterPro"/>
</dbReference>
<evidence type="ECO:0000256" key="4">
    <source>
        <dbReference type="ARBA" id="ARBA00022723"/>
    </source>
</evidence>
<evidence type="ECO:0008006" key="15">
    <source>
        <dbReference type="Google" id="ProtNLM"/>
    </source>
</evidence>
<keyword evidence="3 11" id="KW-0349">Heme</keyword>
<keyword evidence="4 11" id="KW-0479">Metal-binding</keyword>
<evidence type="ECO:0000256" key="1">
    <source>
        <dbReference type="ARBA" id="ARBA00010617"/>
    </source>
</evidence>
<evidence type="ECO:0000256" key="9">
    <source>
        <dbReference type="ARBA" id="ARBA00023160"/>
    </source>
</evidence>
<comment type="caution">
    <text evidence="13">The sequence shown here is derived from an EMBL/GenBank/DDBJ whole genome shotgun (WGS) entry which is preliminary data.</text>
</comment>
<dbReference type="InterPro" id="IPR002403">
    <property type="entry name" value="Cyt_P450_E_grp-IV"/>
</dbReference>
<evidence type="ECO:0000256" key="11">
    <source>
        <dbReference type="PIRSR" id="PIRSR602403-1"/>
    </source>
</evidence>
<keyword evidence="2" id="KW-0444">Lipid biosynthesis</keyword>
<dbReference type="FunFam" id="1.10.630.10:FF:000024">
    <property type="entry name" value="Allene oxide synthase, chloroplastic"/>
    <property type="match status" value="1"/>
</dbReference>
<dbReference type="GO" id="GO:0009535">
    <property type="term" value="C:chloroplast thylakoid membrane"/>
    <property type="evidence" value="ECO:0007669"/>
    <property type="project" value="TreeGrafter"/>
</dbReference>
<keyword evidence="10" id="KW-0456">Lyase</keyword>
<keyword evidence="8" id="KW-0443">Lipid metabolism</keyword>
<dbReference type="CDD" id="cd11071">
    <property type="entry name" value="CYP74"/>
    <property type="match status" value="1"/>
</dbReference>
<dbReference type="SUPFAM" id="SSF48264">
    <property type="entry name" value="Cytochrome P450"/>
    <property type="match status" value="1"/>
</dbReference>
<dbReference type="Proteomes" id="UP001345219">
    <property type="component" value="Chromosome 16"/>
</dbReference>
<evidence type="ECO:0000313" key="14">
    <source>
        <dbReference type="Proteomes" id="UP001345219"/>
    </source>
</evidence>
<evidence type="ECO:0000256" key="2">
    <source>
        <dbReference type="ARBA" id="ARBA00022516"/>
    </source>
</evidence>
<reference evidence="13 14" key="1">
    <citation type="journal article" date="2023" name="Hortic Res">
        <title>Pangenome of water caltrop reveals structural variations and asymmetric subgenome divergence after allopolyploidization.</title>
        <authorList>
            <person name="Zhang X."/>
            <person name="Chen Y."/>
            <person name="Wang L."/>
            <person name="Yuan Y."/>
            <person name="Fang M."/>
            <person name="Shi L."/>
            <person name="Lu R."/>
            <person name="Comes H.P."/>
            <person name="Ma Y."/>
            <person name="Chen Y."/>
            <person name="Huang G."/>
            <person name="Zhou Y."/>
            <person name="Zheng Z."/>
            <person name="Qiu Y."/>
        </authorList>
    </citation>
    <scope>NUCLEOTIDE SEQUENCE [LARGE SCALE GENOMIC DNA]</scope>
    <source>
        <tissue evidence="13">Roots</tissue>
    </source>
</reference>
<name>A0AAN7PQI0_9MYRT</name>
<protein>
    <recommendedName>
        <fullName evidence="15">Allene oxide synthase</fullName>
    </recommendedName>
</protein>
<dbReference type="GO" id="GO:0016705">
    <property type="term" value="F:oxidoreductase activity, acting on paired donors, with incorporation or reduction of molecular oxygen"/>
    <property type="evidence" value="ECO:0007669"/>
    <property type="project" value="InterPro"/>
</dbReference>
<dbReference type="AlphaFoldDB" id="A0AAN7PQI0"/>
<proteinExistence type="inferred from homology"/>
<dbReference type="Pfam" id="PF00067">
    <property type="entry name" value="p450"/>
    <property type="match status" value="1"/>
</dbReference>
<evidence type="ECO:0000256" key="3">
    <source>
        <dbReference type="ARBA" id="ARBA00022617"/>
    </source>
</evidence>
<feature type="binding site" description="axial binding residue" evidence="11">
    <location>
        <position position="484"/>
    </location>
    <ligand>
        <name>heme</name>
        <dbReference type="ChEBI" id="CHEBI:30413"/>
    </ligand>
    <ligandPart>
        <name>Fe</name>
        <dbReference type="ChEBI" id="CHEBI:18248"/>
    </ligandPart>
</feature>
<comment type="cofactor">
    <cofactor evidence="11">
        <name>heme</name>
        <dbReference type="ChEBI" id="CHEBI:30413"/>
    </cofactor>
</comment>
<accession>A0AAN7PQI0</accession>
<comment type="similarity">
    <text evidence="1">Belongs to the cytochrome P450 family.</text>
</comment>
<dbReference type="GO" id="GO:0020037">
    <property type="term" value="F:heme binding"/>
    <property type="evidence" value="ECO:0007669"/>
    <property type="project" value="InterPro"/>
</dbReference>
<dbReference type="InterPro" id="IPR036396">
    <property type="entry name" value="Cyt_P450_sf"/>
</dbReference>
<evidence type="ECO:0000256" key="6">
    <source>
        <dbReference type="ARBA" id="ARBA00022832"/>
    </source>
</evidence>
<evidence type="ECO:0000256" key="7">
    <source>
        <dbReference type="ARBA" id="ARBA00023004"/>
    </source>
</evidence>
<sequence length="531" mass="59308">MAPSSALTFPSVGIPSSGTARPKPLLRRSAILASVSERPSIPTTPIPPPLTSVSSLPQEPAAPKLPLRKIPGNHGLPLIGPIMDRHDYFYNQGRDEYFKSRVLKYRSTVFRANLPPGPSIASDPRVIVLLDGKSFPVLFDVSKVEKKDLFTGTFIPSTELTGGYRVLSYLDPSEPNHAKLKQLMFFLLKSSRDRVIPEFHSSYTELFESLEADIATKGKAIFGEGNDRAIFKFLCQSFYGVDPAETKLGLDGPKLVGKWMLIQLSPLLVLGLPHPLEDLLIHTFRLPPFLVKKDYQRLYDFFYAISGPVLDEAERLGVSREEACHNLIFATCFNSFGGMKIFFPNLMKWLGRAGIGLHTELAREIRSAVRSHGGKVTMAAMEQMPLMKSVVYECLRIEPPVPLQYGKAKRDLLIESHDAAFEVKEGEILFGFQPFATKDPRIFQRAEEFVPDRFIGEEGEKMLKHVLWSNGPESENPTLANKQCAGKDFVSLVGRLLLVELFLRYDTFDIEVGRSPIGVSLTFTSLKKASF</sequence>
<dbReference type="GO" id="GO:0016829">
    <property type="term" value="F:lyase activity"/>
    <property type="evidence" value="ECO:0007669"/>
    <property type="project" value="UniProtKB-KW"/>
</dbReference>
<dbReference type="GO" id="GO:0009941">
    <property type="term" value="C:chloroplast envelope"/>
    <property type="evidence" value="ECO:0007669"/>
    <property type="project" value="TreeGrafter"/>
</dbReference>
<dbReference type="GO" id="GO:0016125">
    <property type="term" value="P:sterol metabolic process"/>
    <property type="evidence" value="ECO:0007669"/>
    <property type="project" value="TreeGrafter"/>
</dbReference>
<keyword evidence="6" id="KW-0276">Fatty acid metabolism</keyword>
<evidence type="ECO:0000313" key="13">
    <source>
        <dbReference type="EMBL" id="KAK4752762.1"/>
    </source>
</evidence>
<dbReference type="InterPro" id="IPR001128">
    <property type="entry name" value="Cyt_P450"/>
</dbReference>